<evidence type="ECO:0000256" key="5">
    <source>
        <dbReference type="ARBA" id="ARBA00022737"/>
    </source>
</evidence>
<dbReference type="Gene3D" id="1.25.40.20">
    <property type="entry name" value="Ankyrin repeat-containing domain"/>
    <property type="match status" value="1"/>
</dbReference>
<comment type="subcellular location">
    <subcellularLocation>
        <location evidence="1">Membrane</location>
        <topology evidence="1">Multi-pass membrane protein</topology>
    </subcellularLocation>
</comment>
<accession>A0A3R7QPA1</accession>
<keyword evidence="9 14" id="KW-0472">Membrane</keyword>
<dbReference type="EMBL" id="QCYY01002001">
    <property type="protein sequence ID" value="ROT73709.1"/>
    <property type="molecule type" value="Genomic_DNA"/>
</dbReference>
<dbReference type="Pfam" id="PF12796">
    <property type="entry name" value="Ank_2"/>
    <property type="match status" value="1"/>
</dbReference>
<protein>
    <submittedName>
        <fullName evidence="16">Transient receptor potential channel pyrexia</fullName>
    </submittedName>
</protein>
<dbReference type="GO" id="GO:0034703">
    <property type="term" value="C:cation channel complex"/>
    <property type="evidence" value="ECO:0007669"/>
    <property type="project" value="UniProtKB-ARBA"/>
</dbReference>
<evidence type="ECO:0000256" key="7">
    <source>
        <dbReference type="ARBA" id="ARBA00023043"/>
    </source>
</evidence>
<evidence type="ECO:0000256" key="2">
    <source>
        <dbReference type="ARBA" id="ARBA00022448"/>
    </source>
</evidence>
<dbReference type="Proteomes" id="UP000283509">
    <property type="component" value="Unassembled WGS sequence"/>
</dbReference>
<keyword evidence="2" id="KW-0813">Transport</keyword>
<keyword evidence="5" id="KW-0677">Repeat</keyword>
<dbReference type="PROSITE" id="PS50297">
    <property type="entry name" value="ANK_REP_REGION"/>
    <property type="match status" value="2"/>
</dbReference>
<reference evidence="16 17" key="2">
    <citation type="submission" date="2019-01" db="EMBL/GenBank/DDBJ databases">
        <title>The decoding of complex shrimp genome reveals the adaptation for benthos swimmer, frequently molting mechanism and breeding impact on genome.</title>
        <authorList>
            <person name="Sun Y."/>
            <person name="Gao Y."/>
            <person name="Yu Y."/>
        </authorList>
    </citation>
    <scope>NUCLEOTIDE SEQUENCE [LARGE SCALE GENOMIC DNA]</scope>
    <source>
        <tissue evidence="16">Muscle</tissue>
    </source>
</reference>
<reference evidence="16 17" key="1">
    <citation type="submission" date="2018-04" db="EMBL/GenBank/DDBJ databases">
        <authorList>
            <person name="Zhang X."/>
            <person name="Yuan J."/>
            <person name="Li F."/>
            <person name="Xiang J."/>
        </authorList>
    </citation>
    <scope>NUCLEOTIDE SEQUENCE [LARGE SCALE GENOMIC DNA]</scope>
    <source>
        <tissue evidence="16">Muscle</tissue>
    </source>
</reference>
<proteinExistence type="predicted"/>
<feature type="transmembrane region" description="Helical" evidence="14">
    <location>
        <begin position="381"/>
        <end position="402"/>
    </location>
</feature>
<feature type="transmembrane region" description="Helical" evidence="14">
    <location>
        <begin position="414"/>
        <end position="433"/>
    </location>
</feature>
<dbReference type="PANTHER" id="PTHR47143">
    <property type="entry name" value="TRANSIENT RECEPTOR POTENTIAL CATION CHANNEL PROTEIN PAINLESS"/>
    <property type="match status" value="1"/>
</dbReference>
<evidence type="ECO:0000313" key="16">
    <source>
        <dbReference type="EMBL" id="ROT73709.1"/>
    </source>
</evidence>
<name>A0A3R7QPA1_PENVA</name>
<evidence type="ECO:0000256" key="13">
    <source>
        <dbReference type="SAM" id="MobiDB-lite"/>
    </source>
</evidence>
<evidence type="ECO:0000256" key="6">
    <source>
        <dbReference type="ARBA" id="ARBA00022989"/>
    </source>
</evidence>
<dbReference type="Pfam" id="PF00023">
    <property type="entry name" value="Ank"/>
    <property type="match status" value="1"/>
</dbReference>
<dbReference type="STRING" id="6689.A0A3R7QPA1"/>
<dbReference type="AlphaFoldDB" id="A0A3R7QPA1"/>
<organism evidence="16 17">
    <name type="scientific">Penaeus vannamei</name>
    <name type="common">Whiteleg shrimp</name>
    <name type="synonym">Litopenaeus vannamei</name>
    <dbReference type="NCBI Taxonomy" id="6689"/>
    <lineage>
        <taxon>Eukaryota</taxon>
        <taxon>Metazoa</taxon>
        <taxon>Ecdysozoa</taxon>
        <taxon>Arthropoda</taxon>
        <taxon>Crustacea</taxon>
        <taxon>Multicrustacea</taxon>
        <taxon>Malacostraca</taxon>
        <taxon>Eumalacostraca</taxon>
        <taxon>Eucarida</taxon>
        <taxon>Decapoda</taxon>
        <taxon>Dendrobranchiata</taxon>
        <taxon>Penaeoidea</taxon>
        <taxon>Penaeidae</taxon>
        <taxon>Penaeus</taxon>
    </lineage>
</organism>
<keyword evidence="7 12" id="KW-0040">ANK repeat</keyword>
<evidence type="ECO:0000256" key="8">
    <source>
        <dbReference type="ARBA" id="ARBA00023065"/>
    </source>
</evidence>
<feature type="transmembrane region" description="Helical" evidence="14">
    <location>
        <begin position="453"/>
        <end position="472"/>
    </location>
</feature>
<feature type="repeat" description="ANK" evidence="12">
    <location>
        <begin position="179"/>
        <end position="208"/>
    </location>
</feature>
<feature type="region of interest" description="Disordered" evidence="13">
    <location>
        <begin position="692"/>
        <end position="712"/>
    </location>
</feature>
<dbReference type="Pfam" id="PF00520">
    <property type="entry name" value="Ion_trans"/>
    <property type="match status" value="1"/>
</dbReference>
<feature type="transmembrane region" description="Helical" evidence="14">
    <location>
        <begin position="357"/>
        <end position="375"/>
    </location>
</feature>
<keyword evidence="16" id="KW-0675">Receptor</keyword>
<feature type="transmembrane region" description="Helical" evidence="14">
    <location>
        <begin position="515"/>
        <end position="538"/>
    </location>
</feature>
<dbReference type="PANTHER" id="PTHR47143:SF1">
    <property type="entry name" value="ION_TRANS DOMAIN-CONTAINING PROTEIN"/>
    <property type="match status" value="1"/>
</dbReference>
<dbReference type="InterPro" id="IPR005821">
    <property type="entry name" value="Ion_trans_dom"/>
</dbReference>
<dbReference type="InterPro" id="IPR036770">
    <property type="entry name" value="Ankyrin_rpt-contain_sf"/>
</dbReference>
<evidence type="ECO:0000256" key="11">
    <source>
        <dbReference type="ARBA" id="ARBA00023303"/>
    </source>
</evidence>
<evidence type="ECO:0000259" key="15">
    <source>
        <dbReference type="Pfam" id="PF00520"/>
    </source>
</evidence>
<keyword evidence="4 14" id="KW-0812">Transmembrane</keyword>
<sequence length="712" mass="78218">MSFPKSAVQKQWKILEGAVRRGDVSRVSSILDDNPDLSAVPGPHSLLHSAVDSEGDCTALLRKLLDAGVPPDTQSLATIGALHLAAMKRCCNCMKQLLDSGADVDLKDIQDRTPLFYAVNHTRGGSGQCIQLLLEKGSSVNATCEGRITPLHVAAEVGNVTAAQLLLKAGAFHGARDKDGCTPLHLATTSGTVEVLLAGGADVTAKDNALQTPLERVVQFYPTVAQTLLDAGVEVRGNPQEKDLRVFFHLNTVTGGSSPCEVDLLDKIEDYGHYDLLKHPLCEIFLHLKWYHVRPLFYILSFLRVTMIVSLTSYLTLQRRVERKEAGEAANCSVWNGGLDDLLSDDWLNVGITSMRVLAGLLVGLFVVWELVRLLALKFQFWRRVDSPISIVFFVCSAALIIKDCDIEGWEKHLGCLAVLTGWLQVTFILSHSPDMGIYVQLFKVVALRMTKFTVVYLPIFLGFALCFRVTFDKNGATFATPLSSGIKALAMMSGELDYNSVLGHHKPVLPGTREIIFCFYVLLIAISTVNLLVGLAVRDIQLLMKKAGVNRLAVTVLLEIQIDEFFNSALASCLICRLLLRPLKDMTSLLPNLAVKSLKVGRSSFRPRGTIADFGAQGRAARKLNEAEKYYNVFICPNRTEAPGRVYRSLTPNEFCSEEFTERPAGYTLPSWIVRNTKLLVSSDRFRRKVEGGEGGKQAQGEASILSSGSF</sequence>
<dbReference type="SMART" id="SM00248">
    <property type="entry name" value="ANK"/>
    <property type="match status" value="4"/>
</dbReference>
<keyword evidence="17" id="KW-1185">Reference proteome</keyword>
<evidence type="ECO:0000256" key="9">
    <source>
        <dbReference type="ARBA" id="ARBA00023136"/>
    </source>
</evidence>
<keyword evidence="8" id="KW-0406">Ion transport</keyword>
<evidence type="ECO:0000256" key="14">
    <source>
        <dbReference type="SAM" id="Phobius"/>
    </source>
</evidence>
<keyword evidence="10" id="KW-0325">Glycoprotein</keyword>
<evidence type="ECO:0000256" key="3">
    <source>
        <dbReference type="ARBA" id="ARBA00022606"/>
    </source>
</evidence>
<evidence type="ECO:0000256" key="10">
    <source>
        <dbReference type="ARBA" id="ARBA00023180"/>
    </source>
</evidence>
<evidence type="ECO:0000256" key="4">
    <source>
        <dbReference type="ARBA" id="ARBA00022692"/>
    </source>
</evidence>
<evidence type="ECO:0000256" key="1">
    <source>
        <dbReference type="ARBA" id="ARBA00004141"/>
    </source>
</evidence>
<feature type="repeat" description="ANK" evidence="12">
    <location>
        <begin position="146"/>
        <end position="178"/>
    </location>
</feature>
<keyword evidence="6 14" id="KW-1133">Transmembrane helix</keyword>
<dbReference type="PROSITE" id="PS50088">
    <property type="entry name" value="ANK_REPEAT"/>
    <property type="match status" value="3"/>
</dbReference>
<comment type="caution">
    <text evidence="16">The sequence shown here is derived from an EMBL/GenBank/DDBJ whole genome shotgun (WGS) entry which is preliminary data.</text>
</comment>
<evidence type="ECO:0000256" key="12">
    <source>
        <dbReference type="PROSITE-ProRule" id="PRU00023"/>
    </source>
</evidence>
<evidence type="ECO:0000313" key="17">
    <source>
        <dbReference type="Proteomes" id="UP000283509"/>
    </source>
</evidence>
<gene>
    <name evidence="16" type="ORF">C7M84_007848</name>
</gene>
<keyword evidence="11" id="KW-0407">Ion channel</keyword>
<dbReference type="InterPro" id="IPR052076">
    <property type="entry name" value="TRP_cation_channel"/>
</dbReference>
<keyword evidence="3" id="KW-0716">Sensory transduction</keyword>
<dbReference type="SUPFAM" id="SSF48403">
    <property type="entry name" value="Ankyrin repeat"/>
    <property type="match status" value="1"/>
</dbReference>
<dbReference type="OrthoDB" id="7464126at2759"/>
<feature type="domain" description="Ion transport" evidence="15">
    <location>
        <begin position="361"/>
        <end position="547"/>
    </location>
</feature>
<dbReference type="InterPro" id="IPR002110">
    <property type="entry name" value="Ankyrin_rpt"/>
</dbReference>
<feature type="transmembrane region" description="Helical" evidence="14">
    <location>
        <begin position="296"/>
        <end position="317"/>
    </location>
</feature>
<feature type="repeat" description="ANK" evidence="12">
    <location>
        <begin position="81"/>
        <end position="109"/>
    </location>
</feature>
<dbReference type="GO" id="GO:0005216">
    <property type="term" value="F:monoatomic ion channel activity"/>
    <property type="evidence" value="ECO:0007669"/>
    <property type="project" value="InterPro"/>
</dbReference>